<evidence type="ECO:0000259" key="3">
    <source>
        <dbReference type="Pfam" id="PF13229"/>
    </source>
</evidence>
<dbReference type="InterPro" id="IPR011050">
    <property type="entry name" value="Pectin_lyase_fold/virulence"/>
</dbReference>
<evidence type="ECO:0000313" key="4">
    <source>
        <dbReference type="EMBL" id="SMO60427.1"/>
    </source>
</evidence>
<evidence type="ECO:0000313" key="5">
    <source>
        <dbReference type="Proteomes" id="UP000317593"/>
    </source>
</evidence>
<feature type="signal peptide" evidence="2">
    <location>
        <begin position="1"/>
        <end position="15"/>
    </location>
</feature>
<feature type="chain" id="PRO_5021828284" evidence="2">
    <location>
        <begin position="16"/>
        <end position="349"/>
    </location>
</feature>
<dbReference type="InterPro" id="IPR039448">
    <property type="entry name" value="Beta_helix"/>
</dbReference>
<dbReference type="AlphaFoldDB" id="A0A521CLU4"/>
<reference evidence="4 5" key="1">
    <citation type="submission" date="2017-05" db="EMBL/GenBank/DDBJ databases">
        <authorList>
            <person name="Varghese N."/>
            <person name="Submissions S."/>
        </authorList>
    </citation>
    <scope>NUCLEOTIDE SEQUENCE [LARGE SCALE GENOMIC DNA]</scope>
    <source>
        <strain evidence="4 5">DSM 21194</strain>
    </source>
</reference>
<proteinExistence type="predicted"/>
<sequence>MKSTQLLLLSGICLAATFFTLSCDNRISSSSDSTTEIESIEKKSNTSHAPGGTASCKSAGDTGQTALYVNQSVKNATINFTNHDCDIAIYFDENAPENAMVQNTTIIQETGNSGEKTGIWNQGGNVTVHHSAFSTDFAGQYIPIRFEDGARGMVSMNKVTGNHRVAIVVRGALTEVTIKGNTIAGSGPKKGDWAENGIQVDGEATAAIINNDISGHWWDGDSNFASSAVSMLGASNSRVTNNTFQNNEVSIVLFGTGNKVTGNSTSSQIVSQSEFDFKAYGAWIGGSDNHLAGNTFSSPPGTGAVGIYIFPGSPNARVTGNHVHGFTTAIFDGTGDAMIKGTPTPLQGI</sequence>
<feature type="region of interest" description="Disordered" evidence="1">
    <location>
        <begin position="27"/>
        <end position="59"/>
    </location>
</feature>
<dbReference type="NCBIfam" id="TIGR03804">
    <property type="entry name" value="para_beta_helix"/>
    <property type="match status" value="1"/>
</dbReference>
<dbReference type="SMART" id="SM00710">
    <property type="entry name" value="PbH1"/>
    <property type="match status" value="5"/>
</dbReference>
<organism evidence="4 5">
    <name type="scientific">Fodinibius sediminis</name>
    <dbReference type="NCBI Taxonomy" id="1214077"/>
    <lineage>
        <taxon>Bacteria</taxon>
        <taxon>Pseudomonadati</taxon>
        <taxon>Balneolota</taxon>
        <taxon>Balneolia</taxon>
        <taxon>Balneolales</taxon>
        <taxon>Balneolaceae</taxon>
        <taxon>Fodinibius</taxon>
    </lineage>
</organism>
<protein>
    <submittedName>
        <fullName evidence="4">Parallel beta-helix repeat (Two copies)</fullName>
    </submittedName>
</protein>
<feature type="domain" description="Right handed beta helix" evidence="3">
    <location>
        <begin position="152"/>
        <end position="263"/>
    </location>
</feature>
<feature type="compositionally biased region" description="Low complexity" evidence="1">
    <location>
        <begin position="27"/>
        <end position="37"/>
    </location>
</feature>
<dbReference type="Pfam" id="PF13229">
    <property type="entry name" value="Beta_helix"/>
    <property type="match status" value="1"/>
</dbReference>
<dbReference type="PROSITE" id="PS51257">
    <property type="entry name" value="PROKAR_LIPOPROTEIN"/>
    <property type="match status" value="1"/>
</dbReference>
<dbReference type="InterPro" id="IPR012334">
    <property type="entry name" value="Pectin_lyas_fold"/>
</dbReference>
<dbReference type="InterPro" id="IPR022441">
    <property type="entry name" value="Para_beta_helix_rpt-2"/>
</dbReference>
<gene>
    <name evidence="4" type="ORF">SAMN06265218_106192</name>
</gene>
<dbReference type="EMBL" id="FXTH01000006">
    <property type="protein sequence ID" value="SMO60427.1"/>
    <property type="molecule type" value="Genomic_DNA"/>
</dbReference>
<name>A0A521CLU4_9BACT</name>
<evidence type="ECO:0000256" key="2">
    <source>
        <dbReference type="SAM" id="SignalP"/>
    </source>
</evidence>
<keyword evidence="5" id="KW-1185">Reference proteome</keyword>
<evidence type="ECO:0000256" key="1">
    <source>
        <dbReference type="SAM" id="MobiDB-lite"/>
    </source>
</evidence>
<dbReference type="OrthoDB" id="9821824at2"/>
<dbReference type="SUPFAM" id="SSF51126">
    <property type="entry name" value="Pectin lyase-like"/>
    <property type="match status" value="1"/>
</dbReference>
<dbReference type="Proteomes" id="UP000317593">
    <property type="component" value="Unassembled WGS sequence"/>
</dbReference>
<dbReference type="RefSeq" id="WP_142714178.1">
    <property type="nucleotide sequence ID" value="NZ_FXTH01000006.1"/>
</dbReference>
<accession>A0A521CLU4</accession>
<dbReference type="Gene3D" id="2.160.20.10">
    <property type="entry name" value="Single-stranded right-handed beta-helix, Pectin lyase-like"/>
    <property type="match status" value="1"/>
</dbReference>
<dbReference type="InterPro" id="IPR006626">
    <property type="entry name" value="PbH1"/>
</dbReference>
<keyword evidence="2" id="KW-0732">Signal</keyword>